<dbReference type="Proteomes" id="UP000789759">
    <property type="component" value="Unassembled WGS sequence"/>
</dbReference>
<reference evidence="2" key="1">
    <citation type="submission" date="2021-06" db="EMBL/GenBank/DDBJ databases">
        <authorList>
            <person name="Kallberg Y."/>
            <person name="Tangrot J."/>
            <person name="Rosling A."/>
        </authorList>
    </citation>
    <scope>NUCLEOTIDE SEQUENCE</scope>
    <source>
        <strain evidence="2">FL966</strain>
    </source>
</reference>
<gene>
    <name evidence="2" type="ORF">CPELLU_LOCUS4045</name>
</gene>
<name>A0A9N9FI92_9GLOM</name>
<protein>
    <submittedName>
        <fullName evidence="2">2813_t:CDS:1</fullName>
    </submittedName>
</protein>
<accession>A0A9N9FI92</accession>
<feature type="region of interest" description="Disordered" evidence="1">
    <location>
        <begin position="41"/>
        <end position="62"/>
    </location>
</feature>
<dbReference type="OrthoDB" id="7763451at2759"/>
<proteinExistence type="predicted"/>
<organism evidence="2 3">
    <name type="scientific">Cetraspora pellucida</name>
    <dbReference type="NCBI Taxonomy" id="1433469"/>
    <lineage>
        <taxon>Eukaryota</taxon>
        <taxon>Fungi</taxon>
        <taxon>Fungi incertae sedis</taxon>
        <taxon>Mucoromycota</taxon>
        <taxon>Glomeromycotina</taxon>
        <taxon>Glomeromycetes</taxon>
        <taxon>Diversisporales</taxon>
        <taxon>Gigasporaceae</taxon>
        <taxon>Cetraspora</taxon>
    </lineage>
</organism>
<evidence type="ECO:0000256" key="1">
    <source>
        <dbReference type="SAM" id="MobiDB-lite"/>
    </source>
</evidence>
<dbReference type="EMBL" id="CAJVQA010002059">
    <property type="protein sequence ID" value="CAG8535395.1"/>
    <property type="molecule type" value="Genomic_DNA"/>
</dbReference>
<keyword evidence="3" id="KW-1185">Reference proteome</keyword>
<sequence length="207" mass="22707">MSKKIIVYSVSATASEKQETAAKTALMLTNAVIGDSQITVKCSGEGPSEEEESPEGDGISQEDKPKAVIFAEILAAGYQLQDTIIEKGIEFDAKFGISTRLSHYLQTIQEQLKKLDDKYHVTETVTNQATAIDAKLGVQDKVKYAATQVQDRANQALDTSPGKQLVEFYLSTQKQVADVHNEARRIANEKKAARIVDASIQEKIECQ</sequence>
<dbReference type="AlphaFoldDB" id="A0A9N9FI92"/>
<evidence type="ECO:0000313" key="2">
    <source>
        <dbReference type="EMBL" id="CAG8535395.1"/>
    </source>
</evidence>
<comment type="caution">
    <text evidence="2">The sequence shown here is derived from an EMBL/GenBank/DDBJ whole genome shotgun (WGS) entry which is preliminary data.</text>
</comment>
<evidence type="ECO:0000313" key="3">
    <source>
        <dbReference type="Proteomes" id="UP000789759"/>
    </source>
</evidence>